<accession>A0A543NIT3</accession>
<evidence type="ECO:0000256" key="2">
    <source>
        <dbReference type="ARBA" id="ARBA00022723"/>
    </source>
</evidence>
<dbReference type="InterPro" id="IPR011234">
    <property type="entry name" value="Fumarylacetoacetase-like_C"/>
</dbReference>
<reference evidence="4 5" key="1">
    <citation type="submission" date="2019-06" db="EMBL/GenBank/DDBJ databases">
        <title>Sequencing the genomes of 1000 actinobacteria strains.</title>
        <authorList>
            <person name="Klenk H.-P."/>
        </authorList>
    </citation>
    <scope>NUCLEOTIDE SEQUENCE [LARGE SCALE GENOMIC DNA]</scope>
    <source>
        <strain evidence="4 5">DSM 45015</strain>
    </source>
</reference>
<gene>
    <name evidence="4" type="ORF">FHX37_1668</name>
</gene>
<comment type="caution">
    <text evidence="4">The sequence shown here is derived from an EMBL/GenBank/DDBJ whole genome shotgun (WGS) entry which is preliminary data.</text>
</comment>
<dbReference type="OrthoDB" id="2273115at2"/>
<dbReference type="EMBL" id="VFQC01000001">
    <property type="protein sequence ID" value="TQN31748.1"/>
    <property type="molecule type" value="Genomic_DNA"/>
</dbReference>
<dbReference type="GO" id="GO:0016853">
    <property type="term" value="F:isomerase activity"/>
    <property type="evidence" value="ECO:0007669"/>
    <property type="project" value="UniProtKB-ARBA"/>
</dbReference>
<evidence type="ECO:0000259" key="3">
    <source>
        <dbReference type="Pfam" id="PF01557"/>
    </source>
</evidence>
<feature type="domain" description="Fumarylacetoacetase-like C-terminal" evidence="3">
    <location>
        <begin position="75"/>
        <end position="280"/>
    </location>
</feature>
<dbReference type="InterPro" id="IPR036663">
    <property type="entry name" value="Fumarylacetoacetase_C_sf"/>
</dbReference>
<dbReference type="GO" id="GO:0046872">
    <property type="term" value="F:metal ion binding"/>
    <property type="evidence" value="ECO:0007669"/>
    <property type="project" value="UniProtKB-KW"/>
</dbReference>
<name>A0A543NIT3_9ACTN</name>
<dbReference type="Pfam" id="PF01557">
    <property type="entry name" value="FAA_hydrolase"/>
    <property type="match status" value="1"/>
</dbReference>
<dbReference type="PANTHER" id="PTHR42796:SF4">
    <property type="entry name" value="FUMARYLACETOACETATE HYDROLASE DOMAIN-CONTAINING PROTEIN 2A"/>
    <property type="match status" value="1"/>
</dbReference>
<dbReference type="SUPFAM" id="SSF56529">
    <property type="entry name" value="FAH"/>
    <property type="match status" value="1"/>
</dbReference>
<evidence type="ECO:0000313" key="5">
    <source>
        <dbReference type="Proteomes" id="UP000317422"/>
    </source>
</evidence>
<sequence>MRHLRIGPHGSERPAVMATDGTVYDLSGVTTDIDAAFLSGGGIERTRQALDDGGLPQVTDPHQQRVGPPVASPGKIVGIGLNYLDHAAESGACPPNEPIAFLKPSDTVVGPEDDVVIPPHSTKTDHEVELAVVIGSTARYLSSTEEARRSVAGYTVANDVSEREFQLERGGQWEKGKSCETFTPLGPWLVTGEDADAAQADVRLWVNGALVQSGNTSNMIFGVEYLVYYLSHFMVLHPGDVVITGTPAGVAMGRPGQPYLRPGDTMELAIDGLGRQRQQLVAA</sequence>
<comment type="similarity">
    <text evidence="1">Belongs to the FAH family.</text>
</comment>
<dbReference type="InterPro" id="IPR051121">
    <property type="entry name" value="FAH"/>
</dbReference>
<dbReference type="AlphaFoldDB" id="A0A543NIT3"/>
<dbReference type="Proteomes" id="UP000317422">
    <property type="component" value="Unassembled WGS sequence"/>
</dbReference>
<keyword evidence="2" id="KW-0479">Metal-binding</keyword>
<keyword evidence="5" id="KW-1185">Reference proteome</keyword>
<protein>
    <submittedName>
        <fullName evidence="4">2-keto-4-pentenoate hydratase/2-oxohepta-3-ene-1,7-dioic acid hydratase in catechol pathway</fullName>
    </submittedName>
</protein>
<dbReference type="GO" id="GO:0019752">
    <property type="term" value="P:carboxylic acid metabolic process"/>
    <property type="evidence" value="ECO:0007669"/>
    <property type="project" value="UniProtKB-ARBA"/>
</dbReference>
<evidence type="ECO:0000256" key="1">
    <source>
        <dbReference type="ARBA" id="ARBA00010211"/>
    </source>
</evidence>
<dbReference type="PANTHER" id="PTHR42796">
    <property type="entry name" value="FUMARYLACETOACETATE HYDROLASE DOMAIN-CONTAINING PROTEIN 2A-RELATED"/>
    <property type="match status" value="1"/>
</dbReference>
<dbReference type="Gene3D" id="3.90.850.10">
    <property type="entry name" value="Fumarylacetoacetase-like, C-terminal domain"/>
    <property type="match status" value="1"/>
</dbReference>
<dbReference type="FunFam" id="3.90.850.10:FF:000002">
    <property type="entry name" value="2-hydroxyhepta-2,4-diene-1,7-dioate isomerase"/>
    <property type="match status" value="1"/>
</dbReference>
<proteinExistence type="inferred from homology"/>
<organism evidence="4 5">
    <name type="scientific">Haloactinospora alba</name>
    <dbReference type="NCBI Taxonomy" id="405555"/>
    <lineage>
        <taxon>Bacteria</taxon>
        <taxon>Bacillati</taxon>
        <taxon>Actinomycetota</taxon>
        <taxon>Actinomycetes</taxon>
        <taxon>Streptosporangiales</taxon>
        <taxon>Nocardiopsidaceae</taxon>
        <taxon>Haloactinospora</taxon>
    </lineage>
</organism>
<evidence type="ECO:0000313" key="4">
    <source>
        <dbReference type="EMBL" id="TQN31748.1"/>
    </source>
</evidence>